<comment type="caution">
    <text evidence="2">The sequence shown here is derived from an EMBL/GenBank/DDBJ whole genome shotgun (WGS) entry which is preliminary data.</text>
</comment>
<dbReference type="AlphaFoldDB" id="A0A6A4RQZ6"/>
<evidence type="ECO:0000256" key="1">
    <source>
        <dbReference type="SAM" id="MobiDB-lite"/>
    </source>
</evidence>
<name>A0A6A4RQZ6_SCOMX</name>
<feature type="region of interest" description="Disordered" evidence="1">
    <location>
        <begin position="22"/>
        <end position="71"/>
    </location>
</feature>
<dbReference type="Proteomes" id="UP000438429">
    <property type="component" value="Unassembled WGS sequence"/>
</dbReference>
<sequence>MAVFCRGRVLQSTTAVREAYENQADDNQQGAGNTDPQPPDSATVNDQETAQPSCSTHNAVDAAHHEPSTTRRKRFNNVKIIQPLDIVRREEELNFAEYYSRVMGMLETAAERAFQQTGRQDVVQFELRAHLLNPNITDNEALTIGESMQNIAGMSDDTEIDIPKFEA</sequence>
<feature type="compositionally biased region" description="Polar residues" evidence="1">
    <location>
        <begin position="25"/>
        <end position="58"/>
    </location>
</feature>
<evidence type="ECO:0000313" key="2">
    <source>
        <dbReference type="EMBL" id="KAF0022458.1"/>
    </source>
</evidence>
<reference evidence="2 3" key="1">
    <citation type="submission" date="2019-06" db="EMBL/GenBank/DDBJ databases">
        <title>Draft genomes of female and male turbot (Scophthalmus maximus).</title>
        <authorList>
            <person name="Xu H."/>
            <person name="Xu X.-W."/>
            <person name="Shao C."/>
            <person name="Chen S."/>
        </authorList>
    </citation>
    <scope>NUCLEOTIDE SEQUENCE [LARGE SCALE GENOMIC DNA]</scope>
    <source>
        <strain evidence="2">Ysfricsl-2016a</strain>
        <tissue evidence="2">Blood</tissue>
    </source>
</reference>
<organism evidence="2 3">
    <name type="scientific">Scophthalmus maximus</name>
    <name type="common">Turbot</name>
    <name type="synonym">Psetta maxima</name>
    <dbReference type="NCBI Taxonomy" id="52904"/>
    <lineage>
        <taxon>Eukaryota</taxon>
        <taxon>Metazoa</taxon>
        <taxon>Chordata</taxon>
        <taxon>Craniata</taxon>
        <taxon>Vertebrata</taxon>
        <taxon>Euteleostomi</taxon>
        <taxon>Actinopterygii</taxon>
        <taxon>Neopterygii</taxon>
        <taxon>Teleostei</taxon>
        <taxon>Neoteleostei</taxon>
        <taxon>Acanthomorphata</taxon>
        <taxon>Carangaria</taxon>
        <taxon>Pleuronectiformes</taxon>
        <taxon>Pleuronectoidei</taxon>
        <taxon>Scophthalmidae</taxon>
        <taxon>Scophthalmus</taxon>
    </lineage>
</organism>
<proteinExistence type="predicted"/>
<dbReference type="EMBL" id="VEVO01000026">
    <property type="protein sequence ID" value="KAF0022458.1"/>
    <property type="molecule type" value="Genomic_DNA"/>
</dbReference>
<accession>A0A6A4RQZ6</accession>
<gene>
    <name evidence="2" type="ORF">F2P81_025271</name>
</gene>
<evidence type="ECO:0000313" key="3">
    <source>
        <dbReference type="Proteomes" id="UP000438429"/>
    </source>
</evidence>
<protein>
    <submittedName>
        <fullName evidence="2">Uncharacterized protein</fullName>
    </submittedName>
</protein>